<dbReference type="PANTHER" id="PTHR13989">
    <property type="entry name" value="REPLICATION PROTEIN A-RELATED"/>
    <property type="match status" value="1"/>
</dbReference>
<keyword evidence="5" id="KW-0539">Nucleus</keyword>
<dbReference type="InterPro" id="IPR012340">
    <property type="entry name" value="NA-bd_OB-fold"/>
</dbReference>
<comment type="subcellular location">
    <subcellularLocation>
        <location evidence="1">Nucleus</location>
    </subcellularLocation>
</comment>
<evidence type="ECO:0000256" key="4">
    <source>
        <dbReference type="ARBA" id="ARBA00023125"/>
    </source>
</evidence>
<keyword evidence="3" id="KW-0235">DNA replication</keyword>
<comment type="similarity">
    <text evidence="2">Belongs to the replication factor A protein 2 family.</text>
</comment>
<feature type="domain" description="Replication protein A C-terminal" evidence="7">
    <location>
        <begin position="159"/>
        <end position="274"/>
    </location>
</feature>
<accession>V2XLA7</accession>
<dbReference type="InterPro" id="IPR014646">
    <property type="entry name" value="Rfa2/RPA32"/>
</dbReference>
<dbReference type="InterPro" id="IPR040260">
    <property type="entry name" value="RFA2-like"/>
</dbReference>
<dbReference type="Gene3D" id="1.10.10.10">
    <property type="entry name" value="Winged helix-like DNA-binding domain superfamily/Winged helix DNA-binding domain"/>
    <property type="match status" value="1"/>
</dbReference>
<keyword evidence="4" id="KW-0238">DNA-binding</keyword>
<evidence type="ECO:0000256" key="2">
    <source>
        <dbReference type="ARBA" id="ARBA00007815"/>
    </source>
</evidence>
<feature type="region of interest" description="Disordered" evidence="6">
    <location>
        <begin position="165"/>
        <end position="204"/>
    </location>
</feature>
<evidence type="ECO:0000256" key="5">
    <source>
        <dbReference type="ARBA" id="ARBA00023242"/>
    </source>
</evidence>
<dbReference type="InterPro" id="IPR014892">
    <property type="entry name" value="RPA_C"/>
</dbReference>
<dbReference type="KEGG" id="mrr:Moror_7994"/>
<dbReference type="SUPFAM" id="SSF50249">
    <property type="entry name" value="Nucleic acid-binding proteins"/>
    <property type="match status" value="1"/>
</dbReference>
<protein>
    <submittedName>
        <fullName evidence="8">Replication factor-a protein</fullName>
    </submittedName>
</protein>
<feature type="compositionally biased region" description="Low complexity" evidence="6">
    <location>
        <begin position="165"/>
        <end position="177"/>
    </location>
</feature>
<dbReference type="OrthoDB" id="25571at2759"/>
<dbReference type="GO" id="GO:0000781">
    <property type="term" value="C:chromosome, telomeric region"/>
    <property type="evidence" value="ECO:0007669"/>
    <property type="project" value="TreeGrafter"/>
</dbReference>
<dbReference type="GO" id="GO:0003697">
    <property type="term" value="F:single-stranded DNA binding"/>
    <property type="evidence" value="ECO:0007669"/>
    <property type="project" value="TreeGrafter"/>
</dbReference>
<dbReference type="EMBL" id="AWSO01000130">
    <property type="protein sequence ID" value="ESK94527.1"/>
    <property type="molecule type" value="Genomic_DNA"/>
</dbReference>
<gene>
    <name evidence="8" type="ORF">Moror_7994</name>
</gene>
<organism evidence="8 9">
    <name type="scientific">Moniliophthora roreri (strain MCA 2997)</name>
    <name type="common">Cocoa frosty pod rot fungus</name>
    <name type="synonym">Crinipellis roreri</name>
    <dbReference type="NCBI Taxonomy" id="1381753"/>
    <lineage>
        <taxon>Eukaryota</taxon>
        <taxon>Fungi</taxon>
        <taxon>Dikarya</taxon>
        <taxon>Basidiomycota</taxon>
        <taxon>Agaricomycotina</taxon>
        <taxon>Agaricomycetes</taxon>
        <taxon>Agaricomycetidae</taxon>
        <taxon>Agaricales</taxon>
        <taxon>Marasmiineae</taxon>
        <taxon>Marasmiaceae</taxon>
        <taxon>Moniliophthora</taxon>
    </lineage>
</organism>
<evidence type="ECO:0000313" key="8">
    <source>
        <dbReference type="EMBL" id="ESK94527.1"/>
    </source>
</evidence>
<dbReference type="STRING" id="1381753.V2XLA7"/>
<name>V2XLA7_MONRO</name>
<dbReference type="GO" id="GO:0006260">
    <property type="term" value="P:DNA replication"/>
    <property type="evidence" value="ECO:0007669"/>
    <property type="project" value="UniProtKB-KW"/>
</dbReference>
<sequence>MSQDYYGAGGGFTASPFSGSATGSPGGRLKTDLSHSLRPVTIAQLHKATQAHADSEWQLENAELGQITLVAQVVDITKQTTNTNYKLEDSSGAIEARHWSDQNSEDDRKFGHVQSMTYARVLGNLKQYGGKRYINATHIRTCEDPQESFFHQLETATIHLMHLNGPPGSAGQAPGQSHSNAATSARGPGMSAYTASTSTGSSDAYPEYANLPPLERKIIIAILEHPDHDEGGVFIGKIAASVSGTGGGEEMVAKISEALDKLMDAGHIYCTSDEAHFQVSR</sequence>
<proteinExistence type="inferred from homology"/>
<evidence type="ECO:0000259" key="7">
    <source>
        <dbReference type="Pfam" id="PF08784"/>
    </source>
</evidence>
<evidence type="ECO:0000256" key="3">
    <source>
        <dbReference type="ARBA" id="ARBA00022705"/>
    </source>
</evidence>
<dbReference type="AlphaFoldDB" id="V2XLA7"/>
<evidence type="ECO:0000256" key="1">
    <source>
        <dbReference type="ARBA" id="ARBA00004123"/>
    </source>
</evidence>
<dbReference type="GO" id="GO:0035861">
    <property type="term" value="C:site of double-strand break"/>
    <property type="evidence" value="ECO:0007669"/>
    <property type="project" value="TreeGrafter"/>
</dbReference>
<dbReference type="CDD" id="cd04478">
    <property type="entry name" value="RPA2_DBD_D"/>
    <property type="match status" value="1"/>
</dbReference>
<comment type="caution">
    <text evidence="8">The sequence shown here is derived from an EMBL/GenBank/DDBJ whole genome shotgun (WGS) entry which is preliminary data.</text>
</comment>
<dbReference type="InterPro" id="IPR036388">
    <property type="entry name" value="WH-like_DNA-bd_sf"/>
</dbReference>
<evidence type="ECO:0000313" key="9">
    <source>
        <dbReference type="Proteomes" id="UP000017559"/>
    </source>
</evidence>
<feature type="compositionally biased region" description="Low complexity" evidence="6">
    <location>
        <begin position="191"/>
        <end position="204"/>
    </location>
</feature>
<dbReference type="Pfam" id="PF08784">
    <property type="entry name" value="RPA_C"/>
    <property type="match status" value="1"/>
</dbReference>
<evidence type="ECO:0000256" key="6">
    <source>
        <dbReference type="SAM" id="MobiDB-lite"/>
    </source>
</evidence>
<dbReference type="PANTHER" id="PTHR13989:SF16">
    <property type="entry name" value="REPLICATION PROTEIN A2"/>
    <property type="match status" value="1"/>
</dbReference>
<dbReference type="GO" id="GO:0000724">
    <property type="term" value="P:double-strand break repair via homologous recombination"/>
    <property type="evidence" value="ECO:0007669"/>
    <property type="project" value="TreeGrafter"/>
</dbReference>
<dbReference type="Proteomes" id="UP000017559">
    <property type="component" value="Unassembled WGS sequence"/>
</dbReference>
<dbReference type="Gene3D" id="2.40.50.140">
    <property type="entry name" value="Nucleic acid-binding proteins"/>
    <property type="match status" value="1"/>
</dbReference>
<dbReference type="GO" id="GO:0005662">
    <property type="term" value="C:DNA replication factor A complex"/>
    <property type="evidence" value="ECO:0007669"/>
    <property type="project" value="TreeGrafter"/>
</dbReference>
<reference evidence="8 9" key="1">
    <citation type="journal article" date="2014" name="BMC Genomics">
        <title>Genome and secretome analysis of the hemibiotrophic fungal pathogen, Moniliophthora roreri, which causes frosty pod rot disease of cacao: mechanisms of the biotrophic and necrotrophic phases.</title>
        <authorList>
            <person name="Meinhardt L.W."/>
            <person name="Costa G.G.L."/>
            <person name="Thomazella D.P.T."/>
            <person name="Teixeira P.J.P.L."/>
            <person name="Carazzolle M.F."/>
            <person name="Schuster S.C."/>
            <person name="Carlson J.E."/>
            <person name="Guiltinan M.J."/>
            <person name="Mieczkowski P."/>
            <person name="Farmer A."/>
            <person name="Ramaraj T."/>
            <person name="Crozier J."/>
            <person name="Davis R.E."/>
            <person name="Shao J."/>
            <person name="Melnick R.L."/>
            <person name="Pereira G.A.G."/>
            <person name="Bailey B.A."/>
        </authorList>
    </citation>
    <scope>NUCLEOTIDE SEQUENCE [LARGE SCALE GENOMIC DNA]</scope>
    <source>
        <strain evidence="8 9">MCA 2997</strain>
    </source>
</reference>
<dbReference type="GO" id="GO:0006289">
    <property type="term" value="P:nucleotide-excision repair"/>
    <property type="evidence" value="ECO:0007669"/>
    <property type="project" value="TreeGrafter"/>
</dbReference>
<dbReference type="PIRSF" id="PIRSF036949">
    <property type="entry name" value="RPA32"/>
    <property type="match status" value="1"/>
</dbReference>
<keyword evidence="9" id="KW-1185">Reference proteome</keyword>
<dbReference type="HOGENOM" id="CLU_051033_0_1_1"/>